<dbReference type="PANTHER" id="PTHR43580:SF2">
    <property type="entry name" value="CYTOKINE-LIKE NUCLEAR FACTOR N-PAC"/>
    <property type="match status" value="1"/>
</dbReference>
<dbReference type="Pfam" id="PF03446">
    <property type="entry name" value="NAD_binding_2"/>
    <property type="match status" value="1"/>
</dbReference>
<feature type="domain" description="6-phosphogluconate dehydrogenase NADP-binding" evidence="3">
    <location>
        <begin position="13"/>
        <end position="165"/>
    </location>
</feature>
<dbReference type="Gene3D" id="3.40.50.720">
    <property type="entry name" value="NAD(P)-binding Rossmann-like Domain"/>
    <property type="match status" value="1"/>
</dbReference>
<evidence type="ECO:0000313" key="5">
    <source>
        <dbReference type="EMBL" id="MDA2803615.1"/>
    </source>
</evidence>
<evidence type="ECO:0000259" key="3">
    <source>
        <dbReference type="Pfam" id="PF03446"/>
    </source>
</evidence>
<dbReference type="PIRSF" id="PIRSF000103">
    <property type="entry name" value="HIBADH"/>
    <property type="match status" value="1"/>
</dbReference>
<feature type="domain" description="NADPH-dependent reductive aminase-like C-terminal" evidence="4">
    <location>
        <begin position="168"/>
        <end position="292"/>
    </location>
</feature>
<proteinExistence type="inferred from homology"/>
<dbReference type="Proteomes" id="UP001165685">
    <property type="component" value="Unassembled WGS sequence"/>
</dbReference>
<dbReference type="EMBL" id="JAQFWP010000004">
    <property type="protein sequence ID" value="MDA2803615.1"/>
    <property type="molecule type" value="Genomic_DNA"/>
</dbReference>
<evidence type="ECO:0000313" key="6">
    <source>
        <dbReference type="Proteomes" id="UP001165685"/>
    </source>
</evidence>
<dbReference type="Pfam" id="PF21761">
    <property type="entry name" value="RedAm-like_C"/>
    <property type="match status" value="1"/>
</dbReference>
<gene>
    <name evidence="5" type="ORF">O4U47_03760</name>
</gene>
<dbReference type="InterPro" id="IPR006115">
    <property type="entry name" value="6PGDH_NADP-bd"/>
</dbReference>
<evidence type="ECO:0000256" key="1">
    <source>
        <dbReference type="ARBA" id="ARBA00009080"/>
    </source>
</evidence>
<dbReference type="InterPro" id="IPR048666">
    <property type="entry name" value="RedAm-like_C"/>
</dbReference>
<dbReference type="RefSeq" id="WP_270676105.1">
    <property type="nucleotide sequence ID" value="NZ_JAQFWP010000004.1"/>
</dbReference>
<dbReference type="Gene3D" id="1.10.1040.10">
    <property type="entry name" value="N-(1-d-carboxylethyl)-l-norvaline Dehydrogenase, domain 2"/>
    <property type="match status" value="1"/>
</dbReference>
<comment type="similarity">
    <text evidence="1">Belongs to the HIBADH-related family.</text>
</comment>
<dbReference type="PANTHER" id="PTHR43580">
    <property type="entry name" value="OXIDOREDUCTASE GLYR1-RELATED"/>
    <property type="match status" value="1"/>
</dbReference>
<dbReference type="SUPFAM" id="SSF51735">
    <property type="entry name" value="NAD(P)-binding Rossmann-fold domains"/>
    <property type="match status" value="1"/>
</dbReference>
<name>A0ABT4TGV0_9ACTN</name>
<dbReference type="InterPro" id="IPR051265">
    <property type="entry name" value="HIBADH-related_NP60_sf"/>
</dbReference>
<evidence type="ECO:0000259" key="4">
    <source>
        <dbReference type="Pfam" id="PF21761"/>
    </source>
</evidence>
<reference evidence="5" key="1">
    <citation type="submission" date="2023-01" db="EMBL/GenBank/DDBJ databases">
        <title>Draft genome sequence of Nocardiopsis sp. LSu2-4 isolated from halophytes.</title>
        <authorList>
            <person name="Duangmal K."/>
            <person name="Chantavorakit T."/>
        </authorList>
    </citation>
    <scope>NUCLEOTIDE SEQUENCE</scope>
    <source>
        <strain evidence="5">LSu2-4</strain>
    </source>
</reference>
<sequence>MTTTTGGDSPTPVTVLGLGAMGSAIARTFLDRGHPVTVWNRTAGKAAPLAEAGASVAAGAAEAAAASPLVVVCLLDYDAVDAVLADVGGAVEGKALVNLTSGSPAQARATERWAAEHGAAYIDGGIMADPPDLGTSHAHFSFSGSRAAFEAHEPTLMELGNGTYYGEDAGLASVEFMAQVGTAYELLIGFLHTLRLVKAEGADPAEFADRVADSVAASYPPLISGIGKAVRDGAFPPDMGPLSVQAALMDDLIEHRRSNGVDTTRMVEVKRLMDRRIADGHGEEGFSGLFPLLGEKG</sequence>
<dbReference type="InterPro" id="IPR013328">
    <property type="entry name" value="6PGD_dom2"/>
</dbReference>
<protein>
    <submittedName>
        <fullName evidence="5">NAD(P)-binding domain-containing protein</fullName>
    </submittedName>
</protein>
<keyword evidence="6" id="KW-1185">Reference proteome</keyword>
<keyword evidence="2" id="KW-0560">Oxidoreductase</keyword>
<dbReference type="InterPro" id="IPR015815">
    <property type="entry name" value="HIBADH-related"/>
</dbReference>
<organism evidence="5 6">
    <name type="scientific">Nocardiopsis suaedae</name>
    <dbReference type="NCBI Taxonomy" id="3018444"/>
    <lineage>
        <taxon>Bacteria</taxon>
        <taxon>Bacillati</taxon>
        <taxon>Actinomycetota</taxon>
        <taxon>Actinomycetes</taxon>
        <taxon>Streptosporangiales</taxon>
        <taxon>Nocardiopsidaceae</taxon>
        <taxon>Nocardiopsis</taxon>
    </lineage>
</organism>
<dbReference type="InterPro" id="IPR036291">
    <property type="entry name" value="NAD(P)-bd_dom_sf"/>
</dbReference>
<accession>A0ABT4TGV0</accession>
<comment type="caution">
    <text evidence="5">The sequence shown here is derived from an EMBL/GenBank/DDBJ whole genome shotgun (WGS) entry which is preliminary data.</text>
</comment>
<evidence type="ECO:0000256" key="2">
    <source>
        <dbReference type="ARBA" id="ARBA00023002"/>
    </source>
</evidence>